<keyword evidence="7" id="KW-1185">Reference proteome</keyword>
<organism evidence="6 7">
    <name type="scientific">Oceanobacillus neutriphilus</name>
    <dbReference type="NCBI Taxonomy" id="531815"/>
    <lineage>
        <taxon>Bacteria</taxon>
        <taxon>Bacillati</taxon>
        <taxon>Bacillota</taxon>
        <taxon>Bacilli</taxon>
        <taxon>Bacillales</taxon>
        <taxon>Bacillaceae</taxon>
        <taxon>Oceanobacillus</taxon>
    </lineage>
</organism>
<protein>
    <submittedName>
        <fullName evidence="6">Beta-glucosidase</fullName>
    </submittedName>
</protein>
<dbReference type="SUPFAM" id="SSF52279">
    <property type="entry name" value="Beta-D-glucan exohydrolase, C-terminal domain"/>
    <property type="match status" value="1"/>
</dbReference>
<dbReference type="EMBL" id="BMLW01000001">
    <property type="protein sequence ID" value="GGP07549.1"/>
    <property type="molecule type" value="Genomic_DNA"/>
</dbReference>
<keyword evidence="3" id="KW-0326">Glycosidase</keyword>
<dbReference type="Gene3D" id="3.40.50.1700">
    <property type="entry name" value="Glycoside hydrolase family 3 C-terminal domain"/>
    <property type="match status" value="1"/>
</dbReference>
<dbReference type="InterPro" id="IPR050226">
    <property type="entry name" value="NagZ_Beta-hexosaminidase"/>
</dbReference>
<feature type="domain" description="Glycoside hydrolase family 3 N-terminal" evidence="4">
    <location>
        <begin position="5"/>
        <end position="326"/>
    </location>
</feature>
<proteinExistence type="inferred from homology"/>
<evidence type="ECO:0000313" key="7">
    <source>
        <dbReference type="Proteomes" id="UP000641206"/>
    </source>
</evidence>
<dbReference type="Pfam" id="PF00933">
    <property type="entry name" value="Glyco_hydro_3"/>
    <property type="match status" value="1"/>
</dbReference>
<evidence type="ECO:0000256" key="3">
    <source>
        <dbReference type="ARBA" id="ARBA00023295"/>
    </source>
</evidence>
<dbReference type="Gene3D" id="3.20.20.300">
    <property type="entry name" value="Glycoside hydrolase, family 3, N-terminal domain"/>
    <property type="match status" value="1"/>
</dbReference>
<evidence type="ECO:0000256" key="2">
    <source>
        <dbReference type="ARBA" id="ARBA00022801"/>
    </source>
</evidence>
<dbReference type="PANTHER" id="PTHR30480:SF16">
    <property type="entry name" value="GLYCOSIDE HYDROLASE FAMILY 3 DOMAIN PROTEIN"/>
    <property type="match status" value="1"/>
</dbReference>
<feature type="domain" description="Glycoside hydrolase family 3 C-terminal" evidence="5">
    <location>
        <begin position="365"/>
        <end position="523"/>
    </location>
</feature>
<dbReference type="Proteomes" id="UP000641206">
    <property type="component" value="Unassembled WGS sequence"/>
</dbReference>
<accession>A0ABQ2NTH1</accession>
<gene>
    <name evidence="6" type="ORF">GCM10011346_03980</name>
</gene>
<reference evidence="7" key="1">
    <citation type="journal article" date="2019" name="Int. J. Syst. Evol. Microbiol.">
        <title>The Global Catalogue of Microorganisms (GCM) 10K type strain sequencing project: providing services to taxonomists for standard genome sequencing and annotation.</title>
        <authorList>
            <consortium name="The Broad Institute Genomics Platform"/>
            <consortium name="The Broad Institute Genome Sequencing Center for Infectious Disease"/>
            <person name="Wu L."/>
            <person name="Ma J."/>
        </authorList>
    </citation>
    <scope>NUCLEOTIDE SEQUENCE [LARGE SCALE GENOMIC DNA]</scope>
    <source>
        <strain evidence="7">CGMCC 1.7693</strain>
    </source>
</reference>
<dbReference type="InterPro" id="IPR001764">
    <property type="entry name" value="Glyco_hydro_3_N"/>
</dbReference>
<dbReference type="NCBIfam" id="NF003740">
    <property type="entry name" value="PRK05337.1"/>
    <property type="match status" value="1"/>
</dbReference>
<evidence type="ECO:0000259" key="4">
    <source>
        <dbReference type="Pfam" id="PF00933"/>
    </source>
</evidence>
<evidence type="ECO:0000256" key="1">
    <source>
        <dbReference type="ARBA" id="ARBA00005336"/>
    </source>
</evidence>
<dbReference type="InterPro" id="IPR036881">
    <property type="entry name" value="Glyco_hydro_3_C_sf"/>
</dbReference>
<comment type="similarity">
    <text evidence="1">Belongs to the glycosyl hydrolase 3 family.</text>
</comment>
<dbReference type="InterPro" id="IPR002772">
    <property type="entry name" value="Glyco_hydro_3_C"/>
</dbReference>
<dbReference type="PANTHER" id="PTHR30480">
    <property type="entry name" value="BETA-HEXOSAMINIDASE-RELATED"/>
    <property type="match status" value="1"/>
</dbReference>
<keyword evidence="2" id="KW-0378">Hydrolase</keyword>
<sequence length="524" mass="57675">MNKAAGQLLIVGFEGKQITPEVKELINTYYVGGIILFTRNIGTSAEVLNLTTNLQKEAKKAGYKYPLLICVDQENGIVRRLGEGTTIFPGAMALGATDNISNAYEIGFATGKELLGLGINWNLAPVLDINNNPENPVIGVRSFGESAEKVAQFGRETIRGMQEAGLITTLKHFPGHGDTDVDSHLDLPVISHDLQRLEKVELKPFKECIAAGADTIMTAHIYFPAIESKAGLPATLSRKVVTGLLREKLRYNGVITTDCMEMDAISQTIGTEKGAVAAVKAGVDFVMISHTFERQKGAVKEIINAIDSGEIDMNYITDANKRIQSLKEKYLDWDNVQLDDAKVPPIVGGNEHKELAAEVYRNSTTIVKNDGLLPLDINDKVLVLYPENDEMVRVEDQRNMEFNLGEAVLRFHPFADVEQLNNTISIDEINELVKKVKKYDSIIIGTLSVAAESSQLMLIKELIEIGAYVVVVAMKNPYVLRYFPKVPAYLNTYEFTPCALETAASAIFGKKEVNGKLPITIQNQ</sequence>
<evidence type="ECO:0000313" key="6">
    <source>
        <dbReference type="EMBL" id="GGP07549.1"/>
    </source>
</evidence>
<dbReference type="InterPro" id="IPR036962">
    <property type="entry name" value="Glyco_hydro_3_N_sf"/>
</dbReference>
<dbReference type="InterPro" id="IPR017853">
    <property type="entry name" value="GH"/>
</dbReference>
<dbReference type="Pfam" id="PF01915">
    <property type="entry name" value="Glyco_hydro_3_C"/>
    <property type="match status" value="1"/>
</dbReference>
<dbReference type="SUPFAM" id="SSF51445">
    <property type="entry name" value="(Trans)glycosidases"/>
    <property type="match status" value="1"/>
</dbReference>
<comment type="caution">
    <text evidence="6">The sequence shown here is derived from an EMBL/GenBank/DDBJ whole genome shotgun (WGS) entry which is preliminary data.</text>
</comment>
<evidence type="ECO:0000259" key="5">
    <source>
        <dbReference type="Pfam" id="PF01915"/>
    </source>
</evidence>
<name>A0ABQ2NTH1_9BACI</name>